<reference evidence="1 2" key="1">
    <citation type="submission" date="2016-10" db="EMBL/GenBank/DDBJ databases">
        <title>Genome sequence of the basidiomycete white-rot fungus Trametes pubescens.</title>
        <authorList>
            <person name="Makela M.R."/>
            <person name="Granchi Z."/>
            <person name="Peng M."/>
            <person name="De Vries R.P."/>
            <person name="Grigoriev I."/>
            <person name="Riley R."/>
            <person name="Hilden K."/>
        </authorList>
    </citation>
    <scope>NUCLEOTIDE SEQUENCE [LARGE SCALE GENOMIC DNA]</scope>
    <source>
        <strain evidence="1 2">FBCC735</strain>
    </source>
</reference>
<name>A0A1M2VTD8_TRAPU</name>
<proteinExistence type="predicted"/>
<organism evidence="1 2">
    <name type="scientific">Trametes pubescens</name>
    <name type="common">White-rot fungus</name>
    <dbReference type="NCBI Taxonomy" id="154538"/>
    <lineage>
        <taxon>Eukaryota</taxon>
        <taxon>Fungi</taxon>
        <taxon>Dikarya</taxon>
        <taxon>Basidiomycota</taxon>
        <taxon>Agaricomycotina</taxon>
        <taxon>Agaricomycetes</taxon>
        <taxon>Polyporales</taxon>
        <taxon>Polyporaceae</taxon>
        <taxon>Trametes</taxon>
    </lineage>
</organism>
<keyword evidence="2" id="KW-1185">Reference proteome</keyword>
<dbReference type="Proteomes" id="UP000184267">
    <property type="component" value="Unassembled WGS sequence"/>
</dbReference>
<evidence type="ECO:0000313" key="1">
    <source>
        <dbReference type="EMBL" id="OJT10881.1"/>
    </source>
</evidence>
<gene>
    <name evidence="1" type="ORF">TRAPUB_12597</name>
</gene>
<comment type="caution">
    <text evidence="1">The sequence shown here is derived from an EMBL/GenBank/DDBJ whole genome shotgun (WGS) entry which is preliminary data.</text>
</comment>
<sequence length="116" mass="12762">MPEIVQMSEFGSLADGWNSSPIECERIMEGVHPYTGVLPAVVVVPGAGFASIRRPPIYRWVCDDCKPLGALERTLMQDVVWQMCMRIVNGAFVMCASPDSRRDNPDVGISDPGHNL</sequence>
<dbReference type="EMBL" id="MNAD01000719">
    <property type="protein sequence ID" value="OJT10881.1"/>
    <property type="molecule type" value="Genomic_DNA"/>
</dbReference>
<protein>
    <submittedName>
        <fullName evidence="1">Uncharacterized protein</fullName>
    </submittedName>
</protein>
<accession>A0A1M2VTD8</accession>
<dbReference type="AlphaFoldDB" id="A0A1M2VTD8"/>
<evidence type="ECO:0000313" key="2">
    <source>
        <dbReference type="Proteomes" id="UP000184267"/>
    </source>
</evidence>